<dbReference type="PANTHER" id="PTHR43537:SF5">
    <property type="entry name" value="UXU OPERON TRANSCRIPTIONAL REGULATOR"/>
    <property type="match status" value="1"/>
</dbReference>
<name>A0A0X8P2V5_ALCXX</name>
<evidence type="ECO:0000256" key="2">
    <source>
        <dbReference type="ARBA" id="ARBA00023125"/>
    </source>
</evidence>
<dbReference type="PANTHER" id="PTHR43537">
    <property type="entry name" value="TRANSCRIPTIONAL REGULATOR, GNTR FAMILY"/>
    <property type="match status" value="1"/>
</dbReference>
<dbReference type="SMART" id="SM00345">
    <property type="entry name" value="HTH_GNTR"/>
    <property type="match status" value="1"/>
</dbReference>
<dbReference type="Gene3D" id="1.10.10.10">
    <property type="entry name" value="Winged helix-like DNA-binding domain superfamily/Winged helix DNA-binding domain"/>
    <property type="match status" value="1"/>
</dbReference>
<evidence type="ECO:0000256" key="1">
    <source>
        <dbReference type="ARBA" id="ARBA00023015"/>
    </source>
</evidence>
<dbReference type="Pfam" id="PF00392">
    <property type="entry name" value="GntR"/>
    <property type="match status" value="1"/>
</dbReference>
<dbReference type="InterPro" id="IPR008920">
    <property type="entry name" value="TF_FadR/GntR_C"/>
</dbReference>
<keyword evidence="2" id="KW-0238">DNA-binding</keyword>
<sequence length="298" mass="33696">MSAQTHTASKILELIRQDRLTDGAHLSAQKLADRLRLSRSPVNDALGLLEAHGIVARKPNRGYFLQRDHDALARTSAELAPPAAEDIVTQSYFRLADELLRGVLPMQCSEALLRTRYALTQAQTQALLARVAQEGWAQRRPGYGWEFSSMMTTPDSLLQSYRLRLALEPAALLEPTYRIDKSVLARCRAAERHLLDGGIDSDSADQLHERGVRFHESLVEASGNPFFIDTIKRVNRVRRLLSYRSMQDRSRYRQHCEQHLEILDLLERERNEAAAEALASHLRSTLDNLARIRGILAA</sequence>
<dbReference type="InterPro" id="IPR000524">
    <property type="entry name" value="Tscrpt_reg_HTH_GntR"/>
</dbReference>
<reference evidence="6" key="1">
    <citation type="submission" date="2015-12" db="EMBL/GenBank/DDBJ databases">
        <title>FDA dAtabase for Regulatory Grade micrObial Sequences (FDA-ARGOS): Supporting development and validation of Infectious Disease Dx tests.</title>
        <authorList>
            <person name="Case J."/>
            <person name="Tallon L."/>
            <person name="Sadzewicz L."/>
            <person name="Sengamalay N."/>
            <person name="Ott S."/>
            <person name="Godinez A."/>
            <person name="Nagaraj S."/>
            <person name="Nadendla S."/>
            <person name="Sichtig H."/>
        </authorList>
    </citation>
    <scope>NUCLEOTIDE SEQUENCE [LARGE SCALE GENOMIC DNA]</scope>
    <source>
        <strain evidence="6">FDAARGOS_147</strain>
    </source>
</reference>
<keyword evidence="3" id="KW-0804">Transcription</keyword>
<dbReference type="Proteomes" id="UP000060602">
    <property type="component" value="Chromosome"/>
</dbReference>
<organism evidence="5 6">
    <name type="scientific">Alcaligenes xylosoxydans xylosoxydans</name>
    <name type="common">Achromobacter xylosoxidans</name>
    <dbReference type="NCBI Taxonomy" id="85698"/>
    <lineage>
        <taxon>Bacteria</taxon>
        <taxon>Pseudomonadati</taxon>
        <taxon>Pseudomonadota</taxon>
        <taxon>Betaproteobacteria</taxon>
        <taxon>Burkholderiales</taxon>
        <taxon>Alcaligenaceae</taxon>
        <taxon>Achromobacter</taxon>
    </lineage>
</organism>
<dbReference type="Pfam" id="PF07729">
    <property type="entry name" value="FCD"/>
    <property type="match status" value="1"/>
</dbReference>
<accession>A0A0X8P2V5</accession>
<keyword evidence="1" id="KW-0805">Transcription regulation</keyword>
<dbReference type="SUPFAM" id="SSF48008">
    <property type="entry name" value="GntR ligand-binding domain-like"/>
    <property type="match status" value="1"/>
</dbReference>
<dbReference type="RefSeq" id="WP_006391052.1">
    <property type="nucleotide sequence ID" value="NZ_CP014060.2"/>
</dbReference>
<evidence type="ECO:0000259" key="4">
    <source>
        <dbReference type="PROSITE" id="PS50949"/>
    </source>
</evidence>
<dbReference type="PROSITE" id="PS50949">
    <property type="entry name" value="HTH_GNTR"/>
    <property type="match status" value="1"/>
</dbReference>
<dbReference type="GO" id="GO:0003677">
    <property type="term" value="F:DNA binding"/>
    <property type="evidence" value="ECO:0007669"/>
    <property type="project" value="UniProtKB-KW"/>
</dbReference>
<protein>
    <submittedName>
        <fullName evidence="5">FCD domain-containing protein</fullName>
    </submittedName>
</protein>
<dbReference type="SUPFAM" id="SSF46785">
    <property type="entry name" value="Winged helix' DNA-binding domain"/>
    <property type="match status" value="1"/>
</dbReference>
<proteinExistence type="predicted"/>
<dbReference type="InterPro" id="IPR036388">
    <property type="entry name" value="WH-like_DNA-bd_sf"/>
</dbReference>
<dbReference type="SMART" id="SM00895">
    <property type="entry name" value="FCD"/>
    <property type="match status" value="1"/>
</dbReference>
<gene>
    <name evidence="5" type="ORF">AL504_24590</name>
</gene>
<feature type="domain" description="HTH gntR-type" evidence="4">
    <location>
        <begin position="1"/>
        <end position="68"/>
    </location>
</feature>
<dbReference type="EMBL" id="CP014060">
    <property type="protein sequence ID" value="AMG38922.1"/>
    <property type="molecule type" value="Genomic_DNA"/>
</dbReference>
<dbReference type="Gene3D" id="1.20.120.530">
    <property type="entry name" value="GntR ligand-binding domain-like"/>
    <property type="match status" value="1"/>
</dbReference>
<dbReference type="GO" id="GO:0003700">
    <property type="term" value="F:DNA-binding transcription factor activity"/>
    <property type="evidence" value="ECO:0007669"/>
    <property type="project" value="InterPro"/>
</dbReference>
<evidence type="ECO:0000313" key="6">
    <source>
        <dbReference type="Proteomes" id="UP000060602"/>
    </source>
</evidence>
<evidence type="ECO:0000256" key="3">
    <source>
        <dbReference type="ARBA" id="ARBA00023163"/>
    </source>
</evidence>
<dbReference type="InterPro" id="IPR036390">
    <property type="entry name" value="WH_DNA-bd_sf"/>
</dbReference>
<evidence type="ECO:0000313" key="5">
    <source>
        <dbReference type="EMBL" id="AMG38922.1"/>
    </source>
</evidence>
<dbReference type="AlphaFoldDB" id="A0A0X8P2V5"/>
<dbReference type="InterPro" id="IPR011711">
    <property type="entry name" value="GntR_C"/>
</dbReference>